<protein>
    <recommendedName>
        <fullName evidence="17">Integrin alpha-2 domain-containing protein</fullName>
    </recommendedName>
</protein>
<keyword evidence="8" id="KW-1015">Disulfide bond</keyword>
<sequence>KKLCLTIYIPFISSGDEYIVGSRKRIELVITVVNKGEDAFESMLYLFMPTDVNYVNINKTKNSDVSCYGAQPDRTGINNLECDIGNPLTGGSKLEFVIIMEPSKQISATSPDYTFIIEVNSTNPERVNDTDDNRVILGIPLRVEVNLTIYGASEPDVLSFNASAETFVTPKQVLEDIGREITHSYTLQNRGPSLIKRADVTILWPTRDLRGNYLLYLVDQPIVRSKPNKGFCKSITLDDLNPLGLRSKISTDKSRLPYDSLPSTQDHNTPYIRQYDNRKDIISSRHTRDTTNKFQPLAAKKHRISDPLTIEQAKSCGTTNCTKIICTVYELDTNDTVLFTIRSRFWKENIELINLEEFQISSKLVALVTSLPYDVDHSLILPYVQTVSTKFYVTGLDKTEPIPLWIIILAIVVGLIILGGLALALWKLGFFKRRRPPSDSADREPLQSRNGYHYSKGDTSL</sequence>
<dbReference type="Pfam" id="PF20806">
    <property type="entry name" value="Integrin_A_Ig_3"/>
    <property type="match status" value="1"/>
</dbReference>
<dbReference type="Gene3D" id="1.20.5.930">
    <property type="entry name" value="Bicelle-embedded integrin alpha(iib) transmembrane segment"/>
    <property type="match status" value="1"/>
</dbReference>
<keyword evidence="5 12" id="KW-1133">Transmembrane helix</keyword>
<dbReference type="Gene3D" id="2.60.40.1530">
    <property type="entry name" value="ntegrin, alpha v. Chain A, domain 4"/>
    <property type="match status" value="1"/>
</dbReference>
<keyword evidence="7 12" id="KW-0472">Membrane</keyword>
<evidence type="ECO:0000256" key="7">
    <source>
        <dbReference type="ARBA" id="ARBA00023136"/>
    </source>
</evidence>
<feature type="region of interest" description="Disordered" evidence="11">
    <location>
        <begin position="435"/>
        <end position="461"/>
    </location>
</feature>
<dbReference type="GO" id="GO:0009897">
    <property type="term" value="C:external side of plasma membrane"/>
    <property type="evidence" value="ECO:0007669"/>
    <property type="project" value="TreeGrafter"/>
</dbReference>
<evidence type="ECO:0000256" key="3">
    <source>
        <dbReference type="ARBA" id="ARBA00022692"/>
    </source>
</evidence>
<comment type="subcellular location">
    <subcellularLocation>
        <location evidence="1">Membrane</location>
        <topology evidence="1">Single-pass type I membrane protein</topology>
    </subcellularLocation>
</comment>
<keyword evidence="3 12" id="KW-0812">Transmembrane</keyword>
<feature type="domain" description="Integrin alpha third immunoglobulin-like" evidence="14">
    <location>
        <begin position="147"/>
        <end position="378"/>
    </location>
</feature>
<gene>
    <name evidence="15" type="ORF">OSB1V03_LOCUS10649</name>
</gene>
<name>A0A7R9KY15_9ACAR</name>
<feature type="compositionally biased region" description="Basic and acidic residues" evidence="11">
    <location>
        <begin position="436"/>
        <end position="446"/>
    </location>
</feature>
<organism evidence="15">
    <name type="scientific">Medioppia subpectinata</name>
    <dbReference type="NCBI Taxonomy" id="1979941"/>
    <lineage>
        <taxon>Eukaryota</taxon>
        <taxon>Metazoa</taxon>
        <taxon>Ecdysozoa</taxon>
        <taxon>Arthropoda</taxon>
        <taxon>Chelicerata</taxon>
        <taxon>Arachnida</taxon>
        <taxon>Acari</taxon>
        <taxon>Acariformes</taxon>
        <taxon>Sarcoptiformes</taxon>
        <taxon>Oribatida</taxon>
        <taxon>Brachypylina</taxon>
        <taxon>Oppioidea</taxon>
        <taxon>Oppiidae</taxon>
        <taxon>Medioppia</taxon>
    </lineage>
</organism>
<keyword evidence="10" id="KW-0325">Glycoprotein</keyword>
<dbReference type="InterPro" id="IPR032695">
    <property type="entry name" value="Integrin_dom_sf"/>
</dbReference>
<evidence type="ECO:0000256" key="2">
    <source>
        <dbReference type="ARBA" id="ARBA00008054"/>
    </source>
</evidence>
<evidence type="ECO:0000256" key="1">
    <source>
        <dbReference type="ARBA" id="ARBA00004479"/>
    </source>
</evidence>
<evidence type="ECO:0000256" key="8">
    <source>
        <dbReference type="ARBA" id="ARBA00023157"/>
    </source>
</evidence>
<keyword evidence="4" id="KW-0130">Cell adhesion</keyword>
<dbReference type="FunFam" id="1.20.5.930:FF:000001">
    <property type="entry name" value="Integrin subunit alpha V"/>
    <property type="match status" value="1"/>
</dbReference>
<evidence type="ECO:0008006" key="17">
    <source>
        <dbReference type="Google" id="ProtNLM"/>
    </source>
</evidence>
<dbReference type="PANTHER" id="PTHR23220:SF133">
    <property type="entry name" value="INTEGRIN ALPHA-PS2"/>
    <property type="match status" value="1"/>
</dbReference>
<dbReference type="Gene3D" id="2.60.40.1510">
    <property type="entry name" value="ntegrin, alpha v. Chain A, domain 3"/>
    <property type="match status" value="1"/>
</dbReference>
<evidence type="ECO:0000256" key="4">
    <source>
        <dbReference type="ARBA" id="ARBA00022889"/>
    </source>
</evidence>
<dbReference type="GO" id="GO:0007157">
    <property type="term" value="P:heterophilic cell-cell adhesion via plasma membrane cell adhesion molecules"/>
    <property type="evidence" value="ECO:0007669"/>
    <property type="project" value="UniProtKB-ARBA"/>
</dbReference>
<keyword evidence="16" id="KW-1185">Reference proteome</keyword>
<evidence type="ECO:0000256" key="5">
    <source>
        <dbReference type="ARBA" id="ARBA00022989"/>
    </source>
</evidence>
<dbReference type="Pfam" id="PF00357">
    <property type="entry name" value="Integrin_alpha"/>
    <property type="match status" value="1"/>
</dbReference>
<evidence type="ECO:0000256" key="12">
    <source>
        <dbReference type="SAM" id="Phobius"/>
    </source>
</evidence>
<dbReference type="InterPro" id="IPR048286">
    <property type="entry name" value="Integrin_alpha_Ig-like_3"/>
</dbReference>
<dbReference type="PANTHER" id="PTHR23220">
    <property type="entry name" value="INTEGRIN ALPHA"/>
    <property type="match status" value="1"/>
</dbReference>
<dbReference type="OrthoDB" id="5317514at2759"/>
<dbReference type="GO" id="GO:0033627">
    <property type="term" value="P:cell adhesion mediated by integrin"/>
    <property type="evidence" value="ECO:0007669"/>
    <property type="project" value="TreeGrafter"/>
</dbReference>
<dbReference type="AlphaFoldDB" id="A0A7R9KY15"/>
<evidence type="ECO:0000259" key="14">
    <source>
        <dbReference type="Pfam" id="PF20806"/>
    </source>
</evidence>
<comment type="similarity">
    <text evidence="2">Belongs to the integrin alpha chain family.</text>
</comment>
<evidence type="ECO:0000256" key="11">
    <source>
        <dbReference type="SAM" id="MobiDB-lite"/>
    </source>
</evidence>
<evidence type="ECO:0000256" key="6">
    <source>
        <dbReference type="ARBA" id="ARBA00023037"/>
    </source>
</evidence>
<dbReference type="GO" id="GO:0005178">
    <property type="term" value="F:integrin binding"/>
    <property type="evidence" value="ECO:0007669"/>
    <property type="project" value="TreeGrafter"/>
</dbReference>
<evidence type="ECO:0000259" key="13">
    <source>
        <dbReference type="Pfam" id="PF20805"/>
    </source>
</evidence>
<evidence type="ECO:0000313" key="15">
    <source>
        <dbReference type="EMBL" id="CAD7630236.1"/>
    </source>
</evidence>
<dbReference type="GO" id="GO:0007160">
    <property type="term" value="P:cell-matrix adhesion"/>
    <property type="evidence" value="ECO:0007669"/>
    <property type="project" value="TreeGrafter"/>
</dbReference>
<dbReference type="SUPFAM" id="SSF69179">
    <property type="entry name" value="Integrin domains"/>
    <property type="match status" value="2"/>
</dbReference>
<dbReference type="EMBL" id="CAJPIZ010007867">
    <property type="protein sequence ID" value="CAG2110666.1"/>
    <property type="molecule type" value="Genomic_DNA"/>
</dbReference>
<reference evidence="15" key="1">
    <citation type="submission" date="2020-11" db="EMBL/GenBank/DDBJ databases">
        <authorList>
            <person name="Tran Van P."/>
        </authorList>
    </citation>
    <scope>NUCLEOTIDE SEQUENCE</scope>
</reference>
<dbReference type="Proteomes" id="UP000759131">
    <property type="component" value="Unassembled WGS sequence"/>
</dbReference>
<feature type="domain" description="Integrin alpha second immunoglobulin-like" evidence="13">
    <location>
        <begin position="5"/>
        <end position="135"/>
    </location>
</feature>
<evidence type="ECO:0000313" key="16">
    <source>
        <dbReference type="Proteomes" id="UP000759131"/>
    </source>
</evidence>
<dbReference type="GO" id="GO:0008305">
    <property type="term" value="C:integrin complex"/>
    <property type="evidence" value="ECO:0007669"/>
    <property type="project" value="TreeGrafter"/>
</dbReference>
<dbReference type="InterPro" id="IPR048285">
    <property type="entry name" value="Integrin_alpha_Ig-like_2"/>
</dbReference>
<dbReference type="InterPro" id="IPR018184">
    <property type="entry name" value="Integrin_alpha_C_CS"/>
</dbReference>
<keyword evidence="9" id="KW-0675">Receptor</keyword>
<dbReference type="GO" id="GO:0007229">
    <property type="term" value="P:integrin-mediated signaling pathway"/>
    <property type="evidence" value="ECO:0007669"/>
    <property type="project" value="UniProtKB-KW"/>
</dbReference>
<feature type="transmembrane region" description="Helical" evidence="12">
    <location>
        <begin position="404"/>
        <end position="426"/>
    </location>
</feature>
<evidence type="ECO:0000256" key="9">
    <source>
        <dbReference type="ARBA" id="ARBA00023170"/>
    </source>
</evidence>
<accession>A0A7R9KY15</accession>
<dbReference type="Pfam" id="PF20805">
    <property type="entry name" value="Integrin_A_Ig_2"/>
    <property type="match status" value="1"/>
</dbReference>
<proteinExistence type="inferred from homology"/>
<dbReference type="PROSITE" id="PS00242">
    <property type="entry name" value="INTEGRIN_ALPHA"/>
    <property type="match status" value="1"/>
</dbReference>
<keyword evidence="6" id="KW-0401">Integrin</keyword>
<feature type="non-terminal residue" evidence="15">
    <location>
        <position position="1"/>
    </location>
</feature>
<evidence type="ECO:0000256" key="10">
    <source>
        <dbReference type="ARBA" id="ARBA00023180"/>
    </source>
</evidence>
<dbReference type="EMBL" id="OC862442">
    <property type="protein sequence ID" value="CAD7630236.1"/>
    <property type="molecule type" value="Genomic_DNA"/>
</dbReference>